<evidence type="ECO:0000313" key="5">
    <source>
        <dbReference type="Proteomes" id="UP000285190"/>
    </source>
</evidence>
<keyword evidence="5" id="KW-1185">Reference proteome</keyword>
<dbReference type="SMART" id="SM00248">
    <property type="entry name" value="ANK"/>
    <property type="match status" value="6"/>
</dbReference>
<feature type="repeat" description="ANK" evidence="3">
    <location>
        <begin position="105"/>
        <end position="133"/>
    </location>
</feature>
<organism evidence="4 5">
    <name type="scientific">Noviherbaspirillum cavernae</name>
    <dbReference type="NCBI Taxonomy" id="2320862"/>
    <lineage>
        <taxon>Bacteria</taxon>
        <taxon>Pseudomonadati</taxon>
        <taxon>Pseudomonadota</taxon>
        <taxon>Betaproteobacteria</taxon>
        <taxon>Burkholderiales</taxon>
        <taxon>Oxalobacteraceae</taxon>
        <taxon>Noviherbaspirillum</taxon>
    </lineage>
</organism>
<dbReference type="EMBL" id="QYUN01000002">
    <property type="protein sequence ID" value="RJG06147.1"/>
    <property type="molecule type" value="Genomic_DNA"/>
</dbReference>
<dbReference type="OrthoDB" id="198309at2"/>
<dbReference type="PANTHER" id="PTHR24198">
    <property type="entry name" value="ANKYRIN REPEAT AND PROTEIN KINASE DOMAIN-CONTAINING PROTEIN"/>
    <property type="match status" value="1"/>
</dbReference>
<evidence type="ECO:0000313" key="4">
    <source>
        <dbReference type="EMBL" id="RJG06147.1"/>
    </source>
</evidence>
<evidence type="ECO:0000256" key="3">
    <source>
        <dbReference type="PROSITE-ProRule" id="PRU00023"/>
    </source>
</evidence>
<dbReference type="InterPro" id="IPR036770">
    <property type="entry name" value="Ankyrin_rpt-contain_sf"/>
</dbReference>
<dbReference type="PRINTS" id="PR01415">
    <property type="entry name" value="ANKYRIN"/>
</dbReference>
<gene>
    <name evidence="4" type="ORF">D3870_09135</name>
</gene>
<dbReference type="PANTHER" id="PTHR24198:SF165">
    <property type="entry name" value="ANKYRIN REPEAT-CONTAINING PROTEIN-RELATED"/>
    <property type="match status" value="1"/>
</dbReference>
<proteinExistence type="predicted"/>
<comment type="caution">
    <text evidence="4">The sequence shown here is derived from an EMBL/GenBank/DDBJ whole genome shotgun (WGS) entry which is preliminary data.</text>
</comment>
<feature type="repeat" description="ANK" evidence="3">
    <location>
        <begin position="135"/>
        <end position="167"/>
    </location>
</feature>
<evidence type="ECO:0000256" key="2">
    <source>
        <dbReference type="ARBA" id="ARBA00023043"/>
    </source>
</evidence>
<sequence length="231" mass="25293">MNPQTTRFEFHLPSRRKYMRIATVLGMLMIPVTSHAGAYDDFFRAAKVDNASEIKALLARGLDPNIIEPQRGETGMILAIRENSMKVFDVLLNARDIDLEIKARNGDNALMIASFTGNKPVVEALLAKGAQVNRPGWTPLHYASLIGNNDIVRLLIENHAYIDAASPNKTTPIMMAALGGHILTVKLLLDEGADATLRNELGLSAIDIAAMHNHTDIAEGLTYRLKKAGKL</sequence>
<dbReference type="Pfam" id="PF12796">
    <property type="entry name" value="Ank_2"/>
    <property type="match status" value="2"/>
</dbReference>
<dbReference type="SUPFAM" id="SSF48403">
    <property type="entry name" value="Ankyrin repeat"/>
    <property type="match status" value="1"/>
</dbReference>
<reference evidence="4 5" key="1">
    <citation type="submission" date="2018-09" db="EMBL/GenBank/DDBJ databases">
        <authorList>
            <person name="Zhu H."/>
        </authorList>
    </citation>
    <scope>NUCLEOTIDE SEQUENCE [LARGE SCALE GENOMIC DNA]</scope>
    <source>
        <strain evidence="4 5">K2R10-39</strain>
    </source>
</reference>
<evidence type="ECO:0000256" key="1">
    <source>
        <dbReference type="ARBA" id="ARBA00022737"/>
    </source>
</evidence>
<keyword evidence="2 3" id="KW-0040">ANK repeat</keyword>
<dbReference type="InterPro" id="IPR002110">
    <property type="entry name" value="Ankyrin_rpt"/>
</dbReference>
<name>A0A418X0W7_9BURK</name>
<feature type="repeat" description="ANK" evidence="3">
    <location>
        <begin position="168"/>
        <end position="200"/>
    </location>
</feature>
<dbReference type="AlphaFoldDB" id="A0A418X0W7"/>
<accession>A0A418X0W7</accession>
<dbReference type="Proteomes" id="UP000285190">
    <property type="component" value="Unassembled WGS sequence"/>
</dbReference>
<dbReference type="Gene3D" id="1.25.40.20">
    <property type="entry name" value="Ankyrin repeat-containing domain"/>
    <property type="match status" value="2"/>
</dbReference>
<protein>
    <submittedName>
        <fullName evidence="4">Ankyrin repeat domain-containing protein</fullName>
    </submittedName>
</protein>
<dbReference type="PROSITE" id="PS50088">
    <property type="entry name" value="ANK_REPEAT"/>
    <property type="match status" value="3"/>
</dbReference>
<dbReference type="PROSITE" id="PS50297">
    <property type="entry name" value="ANK_REP_REGION"/>
    <property type="match status" value="3"/>
</dbReference>
<keyword evidence="1" id="KW-0677">Repeat</keyword>